<dbReference type="Pfam" id="PF01909">
    <property type="entry name" value="NTP_transf_2"/>
    <property type="match status" value="1"/>
</dbReference>
<sequence length="150" mass="16189">MLAERAGRANLYRLNRDHLAAPAAEILAGMRTEFLSRLREAVDGWAVPALAVALFGSVARGEATTESDVDLLVVRPGGTTDDDPVWSDQVTGLERSVLAWSGNRAAVLDVSVDDLTDLVRRDAPVLTSLRDDAIDITPRRIRSLLVGSAR</sequence>
<proteinExistence type="predicted"/>
<gene>
    <name evidence="2" type="ORF">ET471_08975</name>
</gene>
<dbReference type="RefSeq" id="WP_129187659.1">
    <property type="nucleotide sequence ID" value="NZ_CP035493.1"/>
</dbReference>
<dbReference type="SUPFAM" id="SSF81301">
    <property type="entry name" value="Nucleotidyltransferase"/>
    <property type="match status" value="1"/>
</dbReference>
<feature type="domain" description="Polymerase nucleotidyl transferase" evidence="1">
    <location>
        <begin position="49"/>
        <end position="80"/>
    </location>
</feature>
<evidence type="ECO:0000313" key="2">
    <source>
        <dbReference type="EMBL" id="QAY70153.1"/>
    </source>
</evidence>
<dbReference type="InterPro" id="IPR043519">
    <property type="entry name" value="NT_sf"/>
</dbReference>
<dbReference type="Gene3D" id="3.30.460.10">
    <property type="entry name" value="Beta Polymerase, domain 2"/>
    <property type="match status" value="1"/>
</dbReference>
<dbReference type="GO" id="GO:0016779">
    <property type="term" value="F:nucleotidyltransferase activity"/>
    <property type="evidence" value="ECO:0007669"/>
    <property type="project" value="InterPro"/>
</dbReference>
<evidence type="ECO:0000259" key="1">
    <source>
        <dbReference type="Pfam" id="PF01909"/>
    </source>
</evidence>
<dbReference type="Proteomes" id="UP000292118">
    <property type="component" value="Chromosome"/>
</dbReference>
<dbReference type="EMBL" id="CP035493">
    <property type="protein sequence ID" value="QAY70153.1"/>
    <property type="molecule type" value="Genomic_DNA"/>
</dbReference>
<name>A0A4P6F5V4_9MICO</name>
<evidence type="ECO:0000313" key="3">
    <source>
        <dbReference type="Proteomes" id="UP000292118"/>
    </source>
</evidence>
<dbReference type="KEGG" id="xya:ET471_08975"/>
<keyword evidence="3" id="KW-1185">Reference proteome</keyword>
<accession>A0A4P6F5V4</accession>
<organism evidence="2 3">
    <name type="scientific">Xylanimonas protaetiae</name>
    <dbReference type="NCBI Taxonomy" id="2509457"/>
    <lineage>
        <taxon>Bacteria</taxon>
        <taxon>Bacillati</taxon>
        <taxon>Actinomycetota</taxon>
        <taxon>Actinomycetes</taxon>
        <taxon>Micrococcales</taxon>
        <taxon>Promicromonosporaceae</taxon>
        <taxon>Xylanimonas</taxon>
    </lineage>
</organism>
<dbReference type="InterPro" id="IPR002934">
    <property type="entry name" value="Polymerase_NTP_transf_dom"/>
</dbReference>
<reference evidence="2 3" key="1">
    <citation type="submission" date="2019-01" db="EMBL/GenBank/DDBJ databases">
        <title>Genome sequencing of strain FW10M-9.</title>
        <authorList>
            <person name="Heo J."/>
            <person name="Kim S.-J."/>
            <person name="Kim J.-S."/>
            <person name="Hong S.-B."/>
            <person name="Kwon S.-W."/>
        </authorList>
    </citation>
    <scope>NUCLEOTIDE SEQUENCE [LARGE SCALE GENOMIC DNA]</scope>
    <source>
        <strain evidence="2 3">FW10M-9</strain>
    </source>
</reference>
<dbReference type="CDD" id="cd05403">
    <property type="entry name" value="NT_KNTase_like"/>
    <property type="match status" value="1"/>
</dbReference>
<protein>
    <submittedName>
        <fullName evidence="2">Nucleotidyltransferase domain-containing protein</fullName>
    </submittedName>
</protein>
<keyword evidence="2" id="KW-0808">Transferase</keyword>
<dbReference type="OrthoDB" id="3826063at2"/>
<dbReference type="AlphaFoldDB" id="A0A4P6F5V4"/>